<organism evidence="1 2">
    <name type="scientific">Amycolatopsis magusensis</name>
    <dbReference type="NCBI Taxonomy" id="882444"/>
    <lineage>
        <taxon>Bacteria</taxon>
        <taxon>Bacillati</taxon>
        <taxon>Actinomycetota</taxon>
        <taxon>Actinomycetes</taxon>
        <taxon>Pseudonocardiales</taxon>
        <taxon>Pseudonocardiaceae</taxon>
        <taxon>Amycolatopsis</taxon>
    </lineage>
</organism>
<dbReference type="EMBL" id="JAGGMS010000001">
    <property type="protein sequence ID" value="MBP2184537.1"/>
    <property type="molecule type" value="Genomic_DNA"/>
</dbReference>
<dbReference type="SUPFAM" id="SSF54909">
    <property type="entry name" value="Dimeric alpha+beta barrel"/>
    <property type="match status" value="1"/>
</dbReference>
<gene>
    <name evidence="1" type="ORF">JOM49_006063</name>
</gene>
<dbReference type="Gene3D" id="3.30.70.1090">
    <property type="entry name" value="Dimeric alpha+beta barrel"/>
    <property type="match status" value="1"/>
</dbReference>
<dbReference type="InterPro" id="IPR006765">
    <property type="entry name" value="Polyketide_synth_cyclase"/>
</dbReference>
<comment type="caution">
    <text evidence="1">The sequence shown here is derived from an EMBL/GenBank/DDBJ whole genome shotgun (WGS) entry which is preliminary data.</text>
</comment>
<sequence length="115" mass="12875">MSADRHSTLIVARMDAASSADVAGLFAEFDQGGMPGLMGTRRRQLFHYRGLYFHLQDFDGGEGAERIEAAKGRAEFVRISADLKPFITAYDPETWRSPKDAMAERFYHWSAEQGG</sequence>
<proteinExistence type="predicted"/>
<dbReference type="RefSeq" id="WP_209667540.1">
    <property type="nucleotide sequence ID" value="NZ_JAGGMS010000001.1"/>
</dbReference>
<reference evidence="1 2" key="1">
    <citation type="submission" date="2021-03" db="EMBL/GenBank/DDBJ databases">
        <title>Sequencing the genomes of 1000 actinobacteria strains.</title>
        <authorList>
            <person name="Klenk H.-P."/>
        </authorList>
    </citation>
    <scope>NUCLEOTIDE SEQUENCE [LARGE SCALE GENOMIC DNA]</scope>
    <source>
        <strain evidence="1 2">DSM 45510</strain>
    </source>
</reference>
<accession>A0ABS4PYN0</accession>
<protein>
    <submittedName>
        <fullName evidence="1">Cyclase</fullName>
    </submittedName>
</protein>
<evidence type="ECO:0000313" key="1">
    <source>
        <dbReference type="EMBL" id="MBP2184537.1"/>
    </source>
</evidence>
<dbReference type="InterPro" id="IPR011008">
    <property type="entry name" value="Dimeric_a/b-barrel"/>
</dbReference>
<name>A0ABS4PYN0_9PSEU</name>
<keyword evidence="2" id="KW-1185">Reference proteome</keyword>
<dbReference type="Proteomes" id="UP000741013">
    <property type="component" value="Unassembled WGS sequence"/>
</dbReference>
<dbReference type="InterPro" id="IPR038474">
    <property type="entry name" value="Polyketide_synth_cyclase_sf"/>
</dbReference>
<evidence type="ECO:0000313" key="2">
    <source>
        <dbReference type="Proteomes" id="UP000741013"/>
    </source>
</evidence>
<dbReference type="Pfam" id="PF04673">
    <property type="entry name" value="Cyclase_polyket"/>
    <property type="match status" value="1"/>
</dbReference>